<dbReference type="Gene3D" id="3.40.50.300">
    <property type="entry name" value="P-loop containing nucleotide triphosphate hydrolases"/>
    <property type="match status" value="1"/>
</dbReference>
<dbReference type="InterPro" id="IPR009057">
    <property type="entry name" value="Homeodomain-like_sf"/>
</dbReference>
<evidence type="ECO:0000256" key="3">
    <source>
        <dbReference type="ARBA" id="ARBA00023015"/>
    </source>
</evidence>
<dbReference type="PROSITE" id="PS00676">
    <property type="entry name" value="SIGMA54_INTERACT_2"/>
    <property type="match status" value="1"/>
</dbReference>
<dbReference type="InterPro" id="IPR025943">
    <property type="entry name" value="Sigma_54_int_dom_ATP-bd_2"/>
</dbReference>
<dbReference type="CDD" id="cd00009">
    <property type="entry name" value="AAA"/>
    <property type="match status" value="1"/>
</dbReference>
<dbReference type="GO" id="GO:0005524">
    <property type="term" value="F:ATP binding"/>
    <property type="evidence" value="ECO:0007669"/>
    <property type="project" value="UniProtKB-KW"/>
</dbReference>
<dbReference type="Pfam" id="PF00158">
    <property type="entry name" value="Sigma54_activat"/>
    <property type="match status" value="1"/>
</dbReference>
<dbReference type="PROSITE" id="PS50045">
    <property type="entry name" value="SIGMA54_INTERACT_4"/>
    <property type="match status" value="1"/>
</dbReference>
<evidence type="ECO:0000256" key="2">
    <source>
        <dbReference type="ARBA" id="ARBA00022840"/>
    </source>
</evidence>
<keyword evidence="3" id="KW-0805">Transcription regulation</keyword>
<evidence type="ECO:0000313" key="10">
    <source>
        <dbReference type="Proteomes" id="UP000035651"/>
    </source>
</evidence>
<dbReference type="EMBL" id="CP011807">
    <property type="protein sequence ID" value="AKM28897.1"/>
    <property type="molecule type" value="Genomic_DNA"/>
</dbReference>
<accession>A0A0H3WMH3</accession>
<dbReference type="InterPro" id="IPR002197">
    <property type="entry name" value="HTH_Fis"/>
</dbReference>
<keyword evidence="2" id="KW-0067">ATP-binding</keyword>
<keyword evidence="10" id="KW-1185">Reference proteome</keyword>
<keyword evidence="5" id="KW-0804">Transcription</keyword>
<dbReference type="Gene3D" id="1.10.8.60">
    <property type="match status" value="1"/>
</dbReference>
<feature type="modified residue" description="4-aspartylphosphate" evidence="6">
    <location>
        <position position="69"/>
    </location>
</feature>
<dbReference type="Proteomes" id="UP000035651">
    <property type="component" value="Chromosome"/>
</dbReference>
<sequence>MSTDSHVSRHTADRSPILLVGADAVTRDALSSLCQALFPPEFAPPAWAGTLAEADARLSRGAPSLVMTDVEMPDGSGFDVLDSWASRNDLDVVMCTARPGWESAVQALRRGARDYLVLPGDRQRAGEWIAKVANLAKAANASNAGEASGSLVAPVRDGVTRSPDGPHPFSRLVGNSGAMRRVIDALEHVAPTDAAVLLTGESGTGKELAARAVHDLSERRDGPYLAVNCGAIAPNLVESEVFGHDRGSFTGAERRHRGFFERAHGGTLFLDEIAEMPLQSQVNLLRVLETGKLMRLGGSEEIAVDVRIVAATNVCPDAAMRAGRLRPDLYHRLNVFPVTMPPLRARGDDVALLAQAMLDDANALDGRAMRFAPQVLGALQRHDWPGNVRELRNFVQRARILSPTTVIDTLPAPIIETLAQFPVRDDRTAVALDAPLAELDRHVILGALAQCGGVKARAARQLGISLKTLYARLSQMPAQGAARAAAQPLAQDFD</sequence>
<dbReference type="SMART" id="SM00448">
    <property type="entry name" value="REC"/>
    <property type="match status" value="1"/>
</dbReference>
<dbReference type="GO" id="GO:0000160">
    <property type="term" value="P:phosphorelay signal transduction system"/>
    <property type="evidence" value="ECO:0007669"/>
    <property type="project" value="InterPro"/>
</dbReference>
<dbReference type="OrthoDB" id="9761705at2"/>
<dbReference type="Pfam" id="PF02954">
    <property type="entry name" value="HTH_8"/>
    <property type="match status" value="1"/>
</dbReference>
<dbReference type="SMART" id="SM00382">
    <property type="entry name" value="AAA"/>
    <property type="match status" value="1"/>
</dbReference>
<evidence type="ECO:0000256" key="5">
    <source>
        <dbReference type="ARBA" id="ARBA00023163"/>
    </source>
</evidence>
<proteinExistence type="predicted"/>
<name>A0A0H3WMH3_9BURK</name>
<organism evidence="9 10">
    <name type="scientific">Pandoraea faecigallinarum</name>
    <dbReference type="NCBI Taxonomy" id="656179"/>
    <lineage>
        <taxon>Bacteria</taxon>
        <taxon>Pseudomonadati</taxon>
        <taxon>Pseudomonadota</taxon>
        <taxon>Betaproteobacteria</taxon>
        <taxon>Burkholderiales</taxon>
        <taxon>Burkholderiaceae</taxon>
        <taxon>Pandoraea</taxon>
    </lineage>
</organism>
<dbReference type="Gene3D" id="3.40.50.2300">
    <property type="match status" value="1"/>
</dbReference>
<dbReference type="PANTHER" id="PTHR32071">
    <property type="entry name" value="TRANSCRIPTIONAL REGULATORY PROTEIN"/>
    <property type="match status" value="1"/>
</dbReference>
<evidence type="ECO:0000256" key="6">
    <source>
        <dbReference type="PROSITE-ProRule" id="PRU00169"/>
    </source>
</evidence>
<dbReference type="SUPFAM" id="SSF52172">
    <property type="entry name" value="CheY-like"/>
    <property type="match status" value="1"/>
</dbReference>
<dbReference type="Pfam" id="PF25601">
    <property type="entry name" value="AAA_lid_14"/>
    <property type="match status" value="1"/>
</dbReference>
<dbReference type="FunFam" id="3.40.50.300:FF:000006">
    <property type="entry name" value="DNA-binding transcriptional regulator NtrC"/>
    <property type="match status" value="1"/>
</dbReference>
<dbReference type="CDD" id="cd00156">
    <property type="entry name" value="REC"/>
    <property type="match status" value="1"/>
</dbReference>
<dbReference type="PATRIC" id="fig|656179.3.peg.53"/>
<dbReference type="STRING" id="656179.AB870_00245"/>
<protein>
    <recommendedName>
        <fullName evidence="11">Fis family transcriptional regulator</fullName>
    </recommendedName>
</protein>
<dbReference type="RefSeq" id="WP_047904861.1">
    <property type="nucleotide sequence ID" value="NZ_CP011807.3"/>
</dbReference>
<dbReference type="InterPro" id="IPR003593">
    <property type="entry name" value="AAA+_ATPase"/>
</dbReference>
<dbReference type="SUPFAM" id="SSF46689">
    <property type="entry name" value="Homeodomain-like"/>
    <property type="match status" value="1"/>
</dbReference>
<dbReference type="InterPro" id="IPR027417">
    <property type="entry name" value="P-loop_NTPase"/>
</dbReference>
<evidence type="ECO:0000259" key="7">
    <source>
        <dbReference type="PROSITE" id="PS50045"/>
    </source>
</evidence>
<dbReference type="InterPro" id="IPR058031">
    <property type="entry name" value="AAA_lid_NorR"/>
</dbReference>
<dbReference type="Pfam" id="PF00072">
    <property type="entry name" value="Response_reg"/>
    <property type="match status" value="1"/>
</dbReference>
<reference evidence="9" key="1">
    <citation type="submission" date="2016-06" db="EMBL/GenBank/DDBJ databases">
        <title>Complete Genome Sequence of Pandoraea faecigallinarum DSM-23572.</title>
        <authorList>
            <person name="Yong D."/>
            <person name="Ee R."/>
            <person name="Lim Y.-L."/>
            <person name="Yin W.-F."/>
            <person name="Chan K.-G."/>
        </authorList>
    </citation>
    <scope>NUCLEOTIDE SEQUENCE</scope>
    <source>
        <strain evidence="9">DSM 23572</strain>
    </source>
</reference>
<evidence type="ECO:0000256" key="4">
    <source>
        <dbReference type="ARBA" id="ARBA00023125"/>
    </source>
</evidence>
<keyword evidence="6" id="KW-0597">Phosphoprotein</keyword>
<dbReference type="InterPro" id="IPR002078">
    <property type="entry name" value="Sigma_54_int"/>
</dbReference>
<dbReference type="KEGG" id="pfg:AB870_00245"/>
<gene>
    <name evidence="9" type="ORF">AB870_00245</name>
</gene>
<keyword evidence="4" id="KW-0238">DNA-binding</keyword>
<dbReference type="PRINTS" id="PR01590">
    <property type="entry name" value="HTHFIS"/>
</dbReference>
<feature type="domain" description="Response regulatory" evidence="8">
    <location>
        <begin position="16"/>
        <end position="133"/>
    </location>
</feature>
<feature type="domain" description="Sigma-54 factor interaction" evidence="7">
    <location>
        <begin position="172"/>
        <end position="400"/>
    </location>
</feature>
<dbReference type="PROSITE" id="PS50110">
    <property type="entry name" value="RESPONSE_REGULATORY"/>
    <property type="match status" value="1"/>
</dbReference>
<dbReference type="InterPro" id="IPR001789">
    <property type="entry name" value="Sig_transdc_resp-reg_receiver"/>
</dbReference>
<dbReference type="InterPro" id="IPR011006">
    <property type="entry name" value="CheY-like_superfamily"/>
</dbReference>
<dbReference type="Gene3D" id="1.10.10.60">
    <property type="entry name" value="Homeodomain-like"/>
    <property type="match status" value="1"/>
</dbReference>
<dbReference type="AlphaFoldDB" id="A0A0H3WMH3"/>
<evidence type="ECO:0000256" key="1">
    <source>
        <dbReference type="ARBA" id="ARBA00022741"/>
    </source>
</evidence>
<dbReference type="PROSITE" id="PS00688">
    <property type="entry name" value="SIGMA54_INTERACT_3"/>
    <property type="match status" value="1"/>
</dbReference>
<keyword evidence="1" id="KW-0547">Nucleotide-binding</keyword>
<dbReference type="GO" id="GO:0006355">
    <property type="term" value="P:regulation of DNA-templated transcription"/>
    <property type="evidence" value="ECO:0007669"/>
    <property type="project" value="InterPro"/>
</dbReference>
<dbReference type="InterPro" id="IPR025944">
    <property type="entry name" value="Sigma_54_int_dom_CS"/>
</dbReference>
<dbReference type="GO" id="GO:0043565">
    <property type="term" value="F:sequence-specific DNA binding"/>
    <property type="evidence" value="ECO:0007669"/>
    <property type="project" value="InterPro"/>
</dbReference>
<evidence type="ECO:0008006" key="11">
    <source>
        <dbReference type="Google" id="ProtNLM"/>
    </source>
</evidence>
<dbReference type="PANTHER" id="PTHR32071:SF117">
    <property type="entry name" value="PTS-DEPENDENT DIHYDROXYACETONE KINASE OPERON REGULATORY PROTEIN-RELATED"/>
    <property type="match status" value="1"/>
</dbReference>
<dbReference type="SUPFAM" id="SSF52540">
    <property type="entry name" value="P-loop containing nucleoside triphosphate hydrolases"/>
    <property type="match status" value="1"/>
</dbReference>
<evidence type="ECO:0000313" key="9">
    <source>
        <dbReference type="EMBL" id="AKM28897.1"/>
    </source>
</evidence>
<evidence type="ECO:0000259" key="8">
    <source>
        <dbReference type="PROSITE" id="PS50110"/>
    </source>
</evidence>